<sequence>MFKPNKSSPPRFIVNGAKLVSHLNISILGFVTNISTQDQSMELISTDNNAIKVIKKWSGNINEIQNRFVEVHGISNGKEIIGDECIIFNNQKIDCKGYNFLSNYLKCKTV</sequence>
<dbReference type="InterPro" id="IPR012340">
    <property type="entry name" value="NA-bd_OB-fold"/>
</dbReference>
<gene>
    <name evidence="1" type="primary">LOC114328105</name>
</gene>
<accession>A0A6P7FHI9</accession>
<name>A0A6P7FHI9_DIAVI</name>
<dbReference type="RefSeq" id="XP_028132680.1">
    <property type="nucleotide sequence ID" value="XM_028276879.1"/>
</dbReference>
<organism evidence="1">
    <name type="scientific">Diabrotica virgifera virgifera</name>
    <name type="common">western corn rootworm</name>
    <dbReference type="NCBI Taxonomy" id="50390"/>
    <lineage>
        <taxon>Eukaryota</taxon>
        <taxon>Metazoa</taxon>
        <taxon>Ecdysozoa</taxon>
        <taxon>Arthropoda</taxon>
        <taxon>Hexapoda</taxon>
        <taxon>Insecta</taxon>
        <taxon>Pterygota</taxon>
        <taxon>Neoptera</taxon>
        <taxon>Endopterygota</taxon>
        <taxon>Coleoptera</taxon>
        <taxon>Polyphaga</taxon>
        <taxon>Cucujiformia</taxon>
        <taxon>Chrysomeloidea</taxon>
        <taxon>Chrysomelidae</taxon>
        <taxon>Galerucinae</taxon>
        <taxon>Diabroticina</taxon>
        <taxon>Diabroticites</taxon>
        <taxon>Diabrotica</taxon>
    </lineage>
</organism>
<dbReference type="AlphaFoldDB" id="A0A6P7FHI9"/>
<dbReference type="Gene3D" id="2.40.50.140">
    <property type="entry name" value="Nucleic acid-binding proteins"/>
    <property type="match status" value="1"/>
</dbReference>
<protein>
    <submittedName>
        <fullName evidence="1">Uncharacterized protein LOC114328105</fullName>
    </submittedName>
</protein>
<evidence type="ECO:0000313" key="1">
    <source>
        <dbReference type="RefSeq" id="XP_028132680.1"/>
    </source>
</evidence>
<reference evidence="1" key="1">
    <citation type="submission" date="2025-08" db="UniProtKB">
        <authorList>
            <consortium name="RefSeq"/>
        </authorList>
    </citation>
    <scope>IDENTIFICATION</scope>
    <source>
        <tissue evidence="1">Whole insect</tissue>
    </source>
</reference>
<proteinExistence type="predicted"/>
<dbReference type="InParanoid" id="A0A6P7FHI9"/>